<dbReference type="AlphaFoldDB" id="A0A7W8DF42"/>
<dbReference type="NCBIfam" id="NF002823">
    <property type="entry name" value="PRK02991.1"/>
    <property type="match status" value="1"/>
</dbReference>
<evidence type="ECO:0000256" key="1">
    <source>
        <dbReference type="ARBA" id="ARBA00001933"/>
    </source>
</evidence>
<comment type="similarity">
    <text evidence="4">Belongs to the serine/threonine dehydratase family. DsdA subfamily.</text>
</comment>
<dbReference type="EC" id="4.3.1.18" evidence="4"/>
<proteinExistence type="inferred from homology"/>
<gene>
    <name evidence="4" type="primary">dsdA</name>
    <name evidence="6" type="ORF">HNQ58_001975</name>
</gene>
<comment type="catalytic activity">
    <reaction evidence="4">
        <text>D-serine = pyruvate + NH4(+)</text>
        <dbReference type="Rhea" id="RHEA:13977"/>
        <dbReference type="ChEBI" id="CHEBI:15361"/>
        <dbReference type="ChEBI" id="CHEBI:28938"/>
        <dbReference type="ChEBI" id="CHEBI:35247"/>
        <dbReference type="EC" id="4.3.1.18"/>
    </reaction>
</comment>
<dbReference type="HAMAP" id="MF_01030">
    <property type="entry name" value="D_Ser_dehydrat"/>
    <property type="match status" value="1"/>
</dbReference>
<organism evidence="6 7">
    <name type="scientific">Rehaibacterium terrae</name>
    <dbReference type="NCBI Taxonomy" id="1341696"/>
    <lineage>
        <taxon>Bacteria</taxon>
        <taxon>Pseudomonadati</taxon>
        <taxon>Pseudomonadota</taxon>
        <taxon>Gammaproteobacteria</taxon>
        <taxon>Lysobacterales</taxon>
        <taxon>Lysobacteraceae</taxon>
        <taxon>Rehaibacterium</taxon>
    </lineage>
</organism>
<dbReference type="PANTHER" id="PTHR48078:SF9">
    <property type="entry name" value="D-SERINE DEHYDRATASE"/>
    <property type="match status" value="1"/>
</dbReference>
<dbReference type="PANTHER" id="PTHR48078">
    <property type="entry name" value="THREONINE DEHYDRATASE, MITOCHONDRIAL-RELATED"/>
    <property type="match status" value="1"/>
</dbReference>
<dbReference type="GO" id="GO:0008721">
    <property type="term" value="F:D-serine ammonia-lyase activity"/>
    <property type="evidence" value="ECO:0007669"/>
    <property type="project" value="UniProtKB-EC"/>
</dbReference>
<evidence type="ECO:0000313" key="6">
    <source>
        <dbReference type="EMBL" id="MBB5016065.1"/>
    </source>
</evidence>
<dbReference type="Gene3D" id="3.40.50.1100">
    <property type="match status" value="2"/>
</dbReference>
<dbReference type="GO" id="GO:0036088">
    <property type="term" value="P:D-serine catabolic process"/>
    <property type="evidence" value="ECO:0007669"/>
    <property type="project" value="TreeGrafter"/>
</dbReference>
<evidence type="ECO:0000256" key="3">
    <source>
        <dbReference type="ARBA" id="ARBA00023239"/>
    </source>
</evidence>
<dbReference type="InterPro" id="IPR011780">
    <property type="entry name" value="D_Ser_am_lyase"/>
</dbReference>
<protein>
    <recommendedName>
        <fullName evidence="4">Probable D-serine dehydratase</fullName>
        <ecNumber evidence="4">4.3.1.18</ecNumber>
    </recommendedName>
    <alternativeName>
        <fullName evidence="4">D-serine deaminase</fullName>
        <shortName evidence="4">DSD</shortName>
    </alternativeName>
</protein>
<feature type="domain" description="Tryptophan synthase beta chain-like PALP" evidence="5">
    <location>
        <begin position="77"/>
        <end position="388"/>
    </location>
</feature>
<keyword evidence="3 4" id="KW-0456">Lyase</keyword>
<comment type="cofactor">
    <cofactor evidence="1 4">
        <name>pyridoxal 5'-phosphate</name>
        <dbReference type="ChEBI" id="CHEBI:597326"/>
    </cofactor>
</comment>
<dbReference type="Pfam" id="PF00291">
    <property type="entry name" value="PALP"/>
    <property type="match status" value="1"/>
</dbReference>
<dbReference type="InterPro" id="IPR036052">
    <property type="entry name" value="TrpB-like_PALP_sf"/>
</dbReference>
<keyword evidence="7" id="KW-1185">Reference proteome</keyword>
<dbReference type="SUPFAM" id="SSF53686">
    <property type="entry name" value="Tryptophan synthase beta subunit-like PLP-dependent enzymes"/>
    <property type="match status" value="1"/>
</dbReference>
<name>A0A7W8DF42_9GAMM</name>
<evidence type="ECO:0000256" key="4">
    <source>
        <dbReference type="HAMAP-Rule" id="MF_01030"/>
    </source>
</evidence>
<dbReference type="EMBL" id="JACHHX010000014">
    <property type="protein sequence ID" value="MBB5016065.1"/>
    <property type="molecule type" value="Genomic_DNA"/>
</dbReference>
<dbReference type="Proteomes" id="UP000519004">
    <property type="component" value="Unassembled WGS sequence"/>
</dbReference>
<evidence type="ECO:0000259" key="5">
    <source>
        <dbReference type="Pfam" id="PF00291"/>
    </source>
</evidence>
<evidence type="ECO:0000256" key="2">
    <source>
        <dbReference type="ARBA" id="ARBA00022898"/>
    </source>
</evidence>
<dbReference type="NCBIfam" id="TIGR02035">
    <property type="entry name" value="D_Ser_am_lyase"/>
    <property type="match status" value="1"/>
</dbReference>
<dbReference type="GO" id="GO:0030170">
    <property type="term" value="F:pyridoxal phosphate binding"/>
    <property type="evidence" value="ECO:0007669"/>
    <property type="project" value="InterPro"/>
</dbReference>
<evidence type="ECO:0000313" key="7">
    <source>
        <dbReference type="Proteomes" id="UP000519004"/>
    </source>
</evidence>
<reference evidence="6 7" key="1">
    <citation type="submission" date="2020-08" db="EMBL/GenBank/DDBJ databases">
        <title>Genomic Encyclopedia of Type Strains, Phase IV (KMG-IV): sequencing the most valuable type-strain genomes for metagenomic binning, comparative biology and taxonomic classification.</title>
        <authorList>
            <person name="Goeker M."/>
        </authorList>
    </citation>
    <scope>NUCLEOTIDE SEQUENCE [LARGE SCALE GENOMIC DNA]</scope>
    <source>
        <strain evidence="6 7">DSM 25897</strain>
    </source>
</reference>
<sequence>MNDMTSGTAVTVEHPLIQTLRRREPLLWLNPALSPAAGTLPRLPVGAAEIAATQALLARWAPALAALFPALAASGGRIESPLLRLDDPQAVLGHSPSGMVWLKCDHALPVAGSVKARGGIAEVLMHAEDLARAHGVFDPDDTLWPLRERARALFARQTVAVGSTGNLGLGIGTLAAALGFRAVVHMSAEAKAWKKARLRERGATVIEHTGDYAAAVAAGRAASHADPASYFVDDEDSLRLLLGYAAAAQPLARQLAQAGITVDAAHPLFVYLPCGVGSAPGGVGFGLKHVFGDHVHLFFAQPCATPSMLLRLAFPDRPRSVYEFGLDNRTQADGLAVPRASERVFGLMQHLVSGVFTVEDAALFYHLRRLDAATGLRIEPSAAAGFPGPRWLLESPAGREYLARHALTGRLAQATHLLWTTGGLLVPDDEFDGWLGRAG</sequence>
<dbReference type="InterPro" id="IPR001926">
    <property type="entry name" value="TrpB-like_PALP"/>
</dbReference>
<dbReference type="GO" id="GO:0016836">
    <property type="term" value="F:hydro-lyase activity"/>
    <property type="evidence" value="ECO:0007669"/>
    <property type="project" value="UniProtKB-UniRule"/>
</dbReference>
<comment type="caution">
    <text evidence="6">The sequence shown here is derived from an EMBL/GenBank/DDBJ whole genome shotgun (WGS) entry which is preliminary data.</text>
</comment>
<dbReference type="GO" id="GO:0009097">
    <property type="term" value="P:isoleucine biosynthetic process"/>
    <property type="evidence" value="ECO:0007669"/>
    <property type="project" value="TreeGrafter"/>
</dbReference>
<dbReference type="InterPro" id="IPR050147">
    <property type="entry name" value="Ser/Thr_Dehydratase"/>
</dbReference>
<accession>A0A7W8DF42</accession>
<feature type="modified residue" description="N6-(pyridoxal phosphate)lysine" evidence="4">
    <location>
        <position position="115"/>
    </location>
</feature>
<dbReference type="RefSeq" id="WP_221301246.1">
    <property type="nucleotide sequence ID" value="NZ_JACHHX010000014.1"/>
</dbReference>
<keyword evidence="2 4" id="KW-0663">Pyridoxal phosphate</keyword>